<evidence type="ECO:0000256" key="4">
    <source>
        <dbReference type="ARBA" id="ARBA00022982"/>
    </source>
</evidence>
<reference evidence="8 9" key="1">
    <citation type="submission" date="2024-06" db="EMBL/GenBank/DDBJ databases">
        <authorList>
            <person name="Li Z."/>
            <person name="Jiang Y."/>
        </authorList>
    </citation>
    <scope>NUCLEOTIDE SEQUENCE [LARGE SCALE GENOMIC DNA]</scope>
    <source>
        <strain evidence="8 9">HSW-8</strain>
    </source>
</reference>
<dbReference type="InterPro" id="IPR018527">
    <property type="entry name" value="Rubredoxin_Fe_BS"/>
</dbReference>
<name>A0ABV2AC29_9GAMM</name>
<dbReference type="InterPro" id="IPR050526">
    <property type="entry name" value="Rubredoxin_ET"/>
</dbReference>
<dbReference type="PIRSF" id="PIRSF000071">
    <property type="entry name" value="Rubredoxin"/>
    <property type="match status" value="1"/>
</dbReference>
<dbReference type="InterPro" id="IPR024935">
    <property type="entry name" value="Rubredoxin_dom"/>
</dbReference>
<dbReference type="RefSeq" id="WP_352890076.1">
    <property type="nucleotide sequence ID" value="NZ_JBEPIJ010000014.1"/>
</dbReference>
<comment type="similarity">
    <text evidence="1 6">Belongs to the rubredoxin family.</text>
</comment>
<dbReference type="Proteomes" id="UP001465331">
    <property type="component" value="Unassembled WGS sequence"/>
</dbReference>
<keyword evidence="2 6" id="KW-0813">Transport</keyword>
<evidence type="ECO:0000313" key="9">
    <source>
        <dbReference type="Proteomes" id="UP001465331"/>
    </source>
</evidence>
<proteinExistence type="inferred from homology"/>
<dbReference type="PANTHER" id="PTHR47627:SF1">
    <property type="entry name" value="RUBREDOXIN-1-RELATED"/>
    <property type="match status" value="1"/>
</dbReference>
<keyword evidence="9" id="KW-1185">Reference proteome</keyword>
<accession>A0ABV2AC29</accession>
<evidence type="ECO:0000259" key="7">
    <source>
        <dbReference type="PROSITE" id="PS50903"/>
    </source>
</evidence>
<keyword evidence="4 6" id="KW-0249">Electron transport</keyword>
<dbReference type="PROSITE" id="PS50903">
    <property type="entry name" value="RUBREDOXIN_LIKE"/>
    <property type="match status" value="1"/>
</dbReference>
<dbReference type="InterPro" id="IPR024934">
    <property type="entry name" value="Rubredoxin-like_dom"/>
</dbReference>
<dbReference type="PRINTS" id="PR00163">
    <property type="entry name" value="RUBREDOXIN"/>
</dbReference>
<evidence type="ECO:0000256" key="5">
    <source>
        <dbReference type="ARBA" id="ARBA00023004"/>
    </source>
</evidence>
<protein>
    <recommendedName>
        <fullName evidence="6">Rubredoxin</fullName>
    </recommendedName>
</protein>
<evidence type="ECO:0000256" key="1">
    <source>
        <dbReference type="ARBA" id="ARBA00005337"/>
    </source>
</evidence>
<organism evidence="8 9">
    <name type="scientific">Sinimarinibacterium thermocellulolyticum</name>
    <dbReference type="NCBI Taxonomy" id="3170016"/>
    <lineage>
        <taxon>Bacteria</taxon>
        <taxon>Pseudomonadati</taxon>
        <taxon>Pseudomonadota</taxon>
        <taxon>Gammaproteobacteria</taxon>
        <taxon>Nevskiales</taxon>
        <taxon>Nevskiaceae</taxon>
        <taxon>Sinimarinibacterium</taxon>
    </lineage>
</organism>
<dbReference type="Gene3D" id="2.20.28.10">
    <property type="match status" value="1"/>
</dbReference>
<dbReference type="CDD" id="cd00730">
    <property type="entry name" value="rubredoxin"/>
    <property type="match status" value="1"/>
</dbReference>
<evidence type="ECO:0000256" key="3">
    <source>
        <dbReference type="ARBA" id="ARBA00022723"/>
    </source>
</evidence>
<keyword evidence="5 6" id="KW-0408">Iron</keyword>
<dbReference type="SUPFAM" id="SSF57802">
    <property type="entry name" value="Rubredoxin-like"/>
    <property type="match status" value="1"/>
</dbReference>
<keyword evidence="3 6" id="KW-0479">Metal-binding</keyword>
<sequence length="56" mass="6406">MAFKKWRCLICDFVYDEEKGLPDEGIAPGTRWEDVPESWTCPDCGASKGDFMMVED</sequence>
<gene>
    <name evidence="8" type="ORF">ABSH63_12015</name>
</gene>
<comment type="cofactor">
    <cofactor evidence="6">
        <name>Fe(3+)</name>
        <dbReference type="ChEBI" id="CHEBI:29034"/>
    </cofactor>
    <text evidence="6">Binds 1 Fe(3+) ion per subunit.</text>
</comment>
<dbReference type="Pfam" id="PF00301">
    <property type="entry name" value="Rubredoxin"/>
    <property type="match status" value="1"/>
</dbReference>
<dbReference type="EMBL" id="JBEPIJ010000014">
    <property type="protein sequence ID" value="MES0874729.1"/>
    <property type="molecule type" value="Genomic_DNA"/>
</dbReference>
<dbReference type="PROSITE" id="PS00202">
    <property type="entry name" value="RUBREDOXIN"/>
    <property type="match status" value="1"/>
</dbReference>
<evidence type="ECO:0000313" key="8">
    <source>
        <dbReference type="EMBL" id="MES0874729.1"/>
    </source>
</evidence>
<feature type="domain" description="Rubredoxin-like" evidence="7">
    <location>
        <begin position="3"/>
        <end position="54"/>
    </location>
</feature>
<evidence type="ECO:0000256" key="2">
    <source>
        <dbReference type="ARBA" id="ARBA00022448"/>
    </source>
</evidence>
<evidence type="ECO:0000256" key="6">
    <source>
        <dbReference type="PIRNR" id="PIRNR000071"/>
    </source>
</evidence>
<dbReference type="PANTHER" id="PTHR47627">
    <property type="entry name" value="RUBREDOXIN"/>
    <property type="match status" value="1"/>
</dbReference>
<comment type="caution">
    <text evidence="8">The sequence shown here is derived from an EMBL/GenBank/DDBJ whole genome shotgun (WGS) entry which is preliminary data.</text>
</comment>
<dbReference type="InterPro" id="IPR024922">
    <property type="entry name" value="Rubredoxin"/>
</dbReference>